<dbReference type="PROSITE" id="PS00119">
    <property type="entry name" value="PA2_ASP"/>
    <property type="match status" value="1"/>
</dbReference>
<dbReference type="FunFam" id="1.20.90.10:FF:000001">
    <property type="entry name" value="Basic phospholipase A2 homolog"/>
    <property type="match status" value="1"/>
</dbReference>
<dbReference type="Proteomes" id="UP000694428">
    <property type="component" value="Unplaced"/>
</dbReference>
<protein>
    <recommendedName>
        <fullName evidence="8">Phospholipase A2</fullName>
        <ecNumber evidence="8">3.1.1.4</ecNumber>
    </recommendedName>
</protein>
<evidence type="ECO:0000256" key="7">
    <source>
        <dbReference type="RuleBase" id="RU003654"/>
    </source>
</evidence>
<dbReference type="PANTHER" id="PTHR11716">
    <property type="entry name" value="PHOSPHOLIPASE A2 FAMILY MEMBER"/>
    <property type="match status" value="1"/>
</dbReference>
<evidence type="ECO:0000259" key="9">
    <source>
        <dbReference type="SMART" id="SM00085"/>
    </source>
</evidence>
<keyword evidence="8" id="KW-0378">Hydrolase</keyword>
<comment type="catalytic activity">
    <reaction evidence="8">
        <text>a 1,2-diacyl-sn-glycero-3-phosphocholine + H2O = a 1-acyl-sn-glycero-3-phosphocholine + a fatty acid + H(+)</text>
        <dbReference type="Rhea" id="RHEA:15801"/>
        <dbReference type="ChEBI" id="CHEBI:15377"/>
        <dbReference type="ChEBI" id="CHEBI:15378"/>
        <dbReference type="ChEBI" id="CHEBI:28868"/>
        <dbReference type="ChEBI" id="CHEBI:57643"/>
        <dbReference type="ChEBI" id="CHEBI:58168"/>
        <dbReference type="EC" id="3.1.1.4"/>
    </reaction>
</comment>
<keyword evidence="11" id="KW-1185">Reference proteome</keyword>
<evidence type="ECO:0000256" key="6">
    <source>
        <dbReference type="PIRSR" id="PIRSR601211-3"/>
    </source>
</evidence>
<dbReference type="GO" id="GO:0005576">
    <property type="term" value="C:extracellular region"/>
    <property type="evidence" value="ECO:0007669"/>
    <property type="project" value="UniProtKB-SubCell"/>
</dbReference>
<feature type="binding site" evidence="5">
    <location>
        <position position="101"/>
    </location>
    <ligand>
        <name>Ca(2+)</name>
        <dbReference type="ChEBI" id="CHEBI:29108"/>
    </ligand>
</feature>
<dbReference type="PANTHER" id="PTHR11716:SF56">
    <property type="entry name" value="GROUP IIE SECRETORY PHOSPHOLIPASE A2"/>
    <property type="match status" value="1"/>
</dbReference>
<dbReference type="Ensembl" id="ENSPSTT00000002101.1">
    <property type="protein sequence ID" value="ENSPSTP00000001994.1"/>
    <property type="gene ID" value="ENSPSTG00000001531.1"/>
</dbReference>
<comment type="subcellular location">
    <subcellularLocation>
        <location evidence="1 8">Secreted</location>
    </subcellularLocation>
</comment>
<keyword evidence="3 6" id="KW-1015">Disulfide bond</keyword>
<feature type="binding site" evidence="5">
    <location>
        <position position="84"/>
    </location>
    <ligand>
        <name>Ca(2+)</name>
        <dbReference type="ChEBI" id="CHEBI:29108"/>
    </ligand>
</feature>
<feature type="active site" evidence="4">
    <location>
        <position position="144"/>
    </location>
</feature>
<evidence type="ECO:0000313" key="11">
    <source>
        <dbReference type="Proteomes" id="UP000694428"/>
    </source>
</evidence>
<feature type="disulfide bond" evidence="6">
    <location>
        <begin position="103"/>
        <end position="143"/>
    </location>
</feature>
<accession>A0A8C9EKM0</accession>
<name>A0A8C9EKM0_PAVCR</name>
<feature type="active site" evidence="4">
    <location>
        <position position="100"/>
    </location>
</feature>
<evidence type="ECO:0000256" key="5">
    <source>
        <dbReference type="PIRSR" id="PIRSR601211-2"/>
    </source>
</evidence>
<dbReference type="SMART" id="SM00085">
    <property type="entry name" value="PA2c"/>
    <property type="match status" value="1"/>
</dbReference>
<dbReference type="GO" id="GO:0005509">
    <property type="term" value="F:calcium ion binding"/>
    <property type="evidence" value="ECO:0007669"/>
    <property type="project" value="InterPro"/>
</dbReference>
<evidence type="ECO:0000256" key="3">
    <source>
        <dbReference type="ARBA" id="ARBA00023157"/>
    </source>
</evidence>
<comment type="similarity">
    <text evidence="7">Belongs to the phospholipase A2 family.</text>
</comment>
<dbReference type="GO" id="GO:0016042">
    <property type="term" value="P:lipid catabolic process"/>
    <property type="evidence" value="ECO:0007669"/>
    <property type="project" value="InterPro"/>
</dbReference>
<dbReference type="AlphaFoldDB" id="A0A8C9EKM0"/>
<dbReference type="InterPro" id="IPR036444">
    <property type="entry name" value="PLipase_A2_dom_sf"/>
</dbReference>
<dbReference type="Gene3D" id="1.20.90.10">
    <property type="entry name" value="Phospholipase A2 domain"/>
    <property type="match status" value="1"/>
</dbReference>
<feature type="binding site" evidence="5">
    <location>
        <position position="82"/>
    </location>
    <ligand>
        <name>Ca(2+)</name>
        <dbReference type="ChEBI" id="CHEBI:29108"/>
    </ligand>
</feature>
<reference evidence="10" key="2">
    <citation type="submission" date="2025-09" db="UniProtKB">
        <authorList>
            <consortium name="Ensembl"/>
        </authorList>
    </citation>
    <scope>IDENTIFICATION</scope>
</reference>
<dbReference type="GO" id="GO:0050482">
    <property type="term" value="P:arachidonate secretion"/>
    <property type="evidence" value="ECO:0007669"/>
    <property type="project" value="InterPro"/>
</dbReference>
<keyword evidence="8" id="KW-0443">Lipid metabolism</keyword>
<feature type="disulfide bond" evidence="6">
    <location>
        <begin position="102"/>
        <end position="177"/>
    </location>
</feature>
<proteinExistence type="inferred from homology"/>
<reference evidence="10" key="1">
    <citation type="submission" date="2025-08" db="UniProtKB">
        <authorList>
            <consortium name="Ensembl"/>
        </authorList>
    </citation>
    <scope>IDENTIFICATION</scope>
</reference>
<evidence type="ECO:0000313" key="10">
    <source>
        <dbReference type="Ensembl" id="ENSPSTP00000001994.1"/>
    </source>
</evidence>
<dbReference type="GO" id="GO:0005543">
    <property type="term" value="F:phospholipid binding"/>
    <property type="evidence" value="ECO:0007669"/>
    <property type="project" value="TreeGrafter"/>
</dbReference>
<dbReference type="GO" id="GO:0047498">
    <property type="term" value="F:calcium-dependent phospholipase A2 activity"/>
    <property type="evidence" value="ECO:0007669"/>
    <property type="project" value="TreeGrafter"/>
</dbReference>
<dbReference type="Pfam" id="PF00068">
    <property type="entry name" value="Phospholip_A2_1"/>
    <property type="match status" value="1"/>
</dbReference>
<evidence type="ECO:0000256" key="8">
    <source>
        <dbReference type="RuleBase" id="RU361236"/>
    </source>
</evidence>
<dbReference type="InterPro" id="IPR016090">
    <property type="entry name" value="PLA2-like_dom"/>
</dbReference>
<feature type="domain" description="Phospholipase A2-like central" evidence="9">
    <location>
        <begin position="55"/>
        <end position="171"/>
    </location>
</feature>
<feature type="disulfide bond" evidence="6">
    <location>
        <begin position="96"/>
        <end position="150"/>
    </location>
</feature>
<dbReference type="InterPro" id="IPR033113">
    <property type="entry name" value="PLA2_histidine"/>
</dbReference>
<dbReference type="InterPro" id="IPR033112">
    <property type="entry name" value="PLA2_Asp_AS"/>
</dbReference>
<feature type="disulfide bond" evidence="6">
    <location>
        <begin position="130"/>
        <end position="141"/>
    </location>
</feature>
<dbReference type="CDD" id="cd00125">
    <property type="entry name" value="PLA2c"/>
    <property type="match status" value="1"/>
</dbReference>
<evidence type="ECO:0000256" key="1">
    <source>
        <dbReference type="ARBA" id="ARBA00004613"/>
    </source>
</evidence>
<feature type="disulfide bond" evidence="6">
    <location>
        <begin position="79"/>
        <end position="170"/>
    </location>
</feature>
<feature type="disulfide bond" evidence="6">
    <location>
        <begin position="112"/>
        <end position="136"/>
    </location>
</feature>
<evidence type="ECO:0000256" key="2">
    <source>
        <dbReference type="ARBA" id="ARBA00022525"/>
    </source>
</evidence>
<keyword evidence="5 8" id="KW-0106">Calcium</keyword>
<dbReference type="PROSITE" id="PS00118">
    <property type="entry name" value="PA2_HIS"/>
    <property type="match status" value="1"/>
</dbReference>
<evidence type="ECO:0000256" key="4">
    <source>
        <dbReference type="PIRSR" id="PIRSR601211-1"/>
    </source>
</evidence>
<keyword evidence="2 8" id="KW-0964">Secreted</keyword>
<dbReference type="InterPro" id="IPR001211">
    <property type="entry name" value="PLA2"/>
</dbReference>
<dbReference type="GO" id="GO:0006644">
    <property type="term" value="P:phospholipid metabolic process"/>
    <property type="evidence" value="ECO:0007669"/>
    <property type="project" value="InterPro"/>
</dbReference>
<feature type="disulfide bond" evidence="6">
    <location>
        <begin position="81"/>
        <end position="97"/>
    </location>
</feature>
<comment type="cofactor">
    <cofactor evidence="5">
        <name>Ca(2+)</name>
        <dbReference type="ChEBI" id="CHEBI:29108"/>
    </cofactor>
    <text evidence="5">Binds 1 Ca(2+) ion per subunit.</text>
</comment>
<organism evidence="10 11">
    <name type="scientific">Pavo cristatus</name>
    <name type="common">Indian peafowl</name>
    <name type="synonym">Blue peafowl</name>
    <dbReference type="NCBI Taxonomy" id="9049"/>
    <lineage>
        <taxon>Eukaryota</taxon>
        <taxon>Metazoa</taxon>
        <taxon>Chordata</taxon>
        <taxon>Craniata</taxon>
        <taxon>Vertebrata</taxon>
        <taxon>Euteleostomi</taxon>
        <taxon>Archelosauria</taxon>
        <taxon>Archosauria</taxon>
        <taxon>Dinosauria</taxon>
        <taxon>Saurischia</taxon>
        <taxon>Theropoda</taxon>
        <taxon>Coelurosauria</taxon>
        <taxon>Aves</taxon>
        <taxon>Neognathae</taxon>
        <taxon>Galloanserae</taxon>
        <taxon>Galliformes</taxon>
        <taxon>Phasianidae</taxon>
        <taxon>Phasianinae</taxon>
        <taxon>Pavo</taxon>
    </lineage>
</organism>
<dbReference type="EC" id="3.1.1.4" evidence="8"/>
<dbReference type="PRINTS" id="PR00389">
    <property type="entry name" value="PHPHLIPASEA2"/>
</dbReference>
<dbReference type="SUPFAM" id="SSF48619">
    <property type="entry name" value="Phospholipase A2, PLA2"/>
    <property type="match status" value="1"/>
</dbReference>
<sequence length="177" mass="19162">MKLLVLLVCREYPLHGDGARLGLTAPLFSPFLEGSLSNATNSMSPVAGLAPAGCDLLQFGSMIKEKTGKFPLAYDGYGCHCGRGGSKRPVDATDWCCHAHDCCYKKLSSLTCVPHLVPYKFSIKGGQITCESTTPCKRGACECDKKAAECFKRNLNTFNKSYQNYSNLKCKGSLPSC</sequence>
<keyword evidence="5" id="KW-0479">Metal-binding</keyword>